<comment type="caution">
    <text evidence="10">The sequence shown here is derived from an EMBL/GenBank/DDBJ whole genome shotgun (WGS) entry which is preliminary data.</text>
</comment>
<keyword evidence="7" id="KW-0175">Coiled coil</keyword>
<feature type="region of interest" description="Disordered" evidence="8">
    <location>
        <begin position="1"/>
        <end position="65"/>
    </location>
</feature>
<evidence type="ECO:0000256" key="8">
    <source>
        <dbReference type="SAM" id="MobiDB-lite"/>
    </source>
</evidence>
<accession>K0KXS4</accession>
<feature type="region of interest" description="Disordered" evidence="8">
    <location>
        <begin position="808"/>
        <end position="828"/>
    </location>
</feature>
<dbReference type="GO" id="GO:0043161">
    <property type="term" value="P:proteasome-mediated ubiquitin-dependent protein catabolic process"/>
    <property type="evidence" value="ECO:0007669"/>
    <property type="project" value="InterPro"/>
</dbReference>
<evidence type="ECO:0000256" key="3">
    <source>
        <dbReference type="ARBA" id="ARBA00022670"/>
    </source>
</evidence>
<dbReference type="EMBL" id="CAIF01000276">
    <property type="protein sequence ID" value="CCH46847.1"/>
    <property type="molecule type" value="Genomic_DNA"/>
</dbReference>
<feature type="compositionally biased region" description="Basic and acidic residues" evidence="8">
    <location>
        <begin position="1"/>
        <end position="15"/>
    </location>
</feature>
<evidence type="ECO:0000256" key="5">
    <source>
        <dbReference type="ARBA" id="ARBA00022801"/>
    </source>
</evidence>
<dbReference type="GO" id="GO:0061136">
    <property type="term" value="P:regulation of proteasomal protein catabolic process"/>
    <property type="evidence" value="ECO:0007669"/>
    <property type="project" value="TreeGrafter"/>
</dbReference>
<dbReference type="PROSITE" id="PS50235">
    <property type="entry name" value="USP_3"/>
    <property type="match status" value="1"/>
</dbReference>
<evidence type="ECO:0000259" key="9">
    <source>
        <dbReference type="PROSITE" id="PS50235"/>
    </source>
</evidence>
<dbReference type="InterPro" id="IPR025305">
    <property type="entry name" value="UCH_repeat_domain"/>
</dbReference>
<feature type="domain" description="USP" evidence="9">
    <location>
        <begin position="700"/>
        <end position="1256"/>
    </location>
</feature>
<dbReference type="InterPro" id="IPR038765">
    <property type="entry name" value="Papain-like_cys_pep_sf"/>
</dbReference>
<dbReference type="FunCoup" id="K0KXS4">
    <property type="interactions" value="83"/>
</dbReference>
<evidence type="ECO:0000313" key="10">
    <source>
        <dbReference type="EMBL" id="CCH46847.1"/>
    </source>
</evidence>
<dbReference type="Pfam" id="PF00443">
    <property type="entry name" value="UCH"/>
    <property type="match status" value="1"/>
</dbReference>
<dbReference type="InParanoid" id="K0KXS4"/>
<dbReference type="AlphaFoldDB" id="K0KXS4"/>
<dbReference type="PANTHER" id="PTHR43982:SF6">
    <property type="entry name" value="UBIQUITIN CARBOXYL-TERMINAL HYDROLASE 2-RELATED"/>
    <property type="match status" value="1"/>
</dbReference>
<dbReference type="SUPFAM" id="SSF54001">
    <property type="entry name" value="Cysteine proteinases"/>
    <property type="match status" value="1"/>
</dbReference>
<dbReference type="PROSITE" id="PS00972">
    <property type="entry name" value="USP_1"/>
    <property type="match status" value="1"/>
</dbReference>
<organism evidence="10 11">
    <name type="scientific">Wickerhamomyces ciferrii (strain ATCC 14091 / BCRC 22168 / CBS 111 / JCM 3599 / NBRC 0793 / NRRL Y-1031 F-60-10)</name>
    <name type="common">Yeast</name>
    <name type="synonym">Pichia ciferrii</name>
    <dbReference type="NCBI Taxonomy" id="1206466"/>
    <lineage>
        <taxon>Eukaryota</taxon>
        <taxon>Fungi</taxon>
        <taxon>Dikarya</taxon>
        <taxon>Ascomycota</taxon>
        <taxon>Saccharomycotina</taxon>
        <taxon>Saccharomycetes</taxon>
        <taxon>Phaffomycetales</taxon>
        <taxon>Wickerhamomycetaceae</taxon>
        <taxon>Wickerhamomyces</taxon>
    </lineage>
</organism>
<dbReference type="InterPro" id="IPR044635">
    <property type="entry name" value="UBP14-like"/>
</dbReference>
<dbReference type="GO" id="GO:0070628">
    <property type="term" value="F:proteasome binding"/>
    <property type="evidence" value="ECO:0007669"/>
    <property type="project" value="TreeGrafter"/>
</dbReference>
<evidence type="ECO:0000256" key="6">
    <source>
        <dbReference type="ARBA" id="ARBA00022807"/>
    </source>
</evidence>
<dbReference type="eggNOG" id="KOG1863">
    <property type="taxonomic scope" value="Eukaryota"/>
</dbReference>
<keyword evidence="11" id="KW-1185">Reference proteome</keyword>
<dbReference type="Proteomes" id="UP000009328">
    <property type="component" value="Unassembled WGS sequence"/>
</dbReference>
<keyword evidence="4" id="KW-0833">Ubl conjugation pathway</keyword>
<evidence type="ECO:0000256" key="2">
    <source>
        <dbReference type="ARBA" id="ARBA00012759"/>
    </source>
</evidence>
<evidence type="ECO:0000313" key="11">
    <source>
        <dbReference type="Proteomes" id="UP000009328"/>
    </source>
</evidence>
<evidence type="ECO:0000256" key="1">
    <source>
        <dbReference type="ARBA" id="ARBA00000707"/>
    </source>
</evidence>
<dbReference type="Gene3D" id="3.90.70.10">
    <property type="entry name" value="Cysteine proteinases"/>
    <property type="match status" value="2"/>
</dbReference>
<dbReference type="STRING" id="1206466.K0KXS4"/>
<dbReference type="GO" id="GO:0016579">
    <property type="term" value="P:protein deubiquitination"/>
    <property type="evidence" value="ECO:0007669"/>
    <property type="project" value="InterPro"/>
</dbReference>
<keyword evidence="6" id="KW-0788">Thiol protease</keyword>
<dbReference type="Pfam" id="PF13446">
    <property type="entry name" value="RPT"/>
    <property type="match status" value="4"/>
</dbReference>
<dbReference type="InterPro" id="IPR001394">
    <property type="entry name" value="Peptidase_C19_UCH"/>
</dbReference>
<dbReference type="CDD" id="cd02666">
    <property type="entry name" value="Peptidase_C19J"/>
    <property type="match status" value="1"/>
</dbReference>
<proteinExistence type="predicted"/>
<feature type="compositionally biased region" description="Polar residues" evidence="8">
    <location>
        <begin position="38"/>
        <end position="49"/>
    </location>
</feature>
<protein>
    <recommendedName>
        <fullName evidence="2">ubiquitinyl hydrolase 1</fullName>
        <ecNumber evidence="2">3.4.19.12</ecNumber>
    </recommendedName>
</protein>
<sequence>MVEEDQKQELSEDFKTVQLSFDQNKQEAAPTPDAVIDTSKQLGFNSNPESAIKEHQPDDISGDDDEVLDDVAEDADDENQLGLYLDIQHKIFKTSNRLLDDIKADLIFLIQHEHGILQERPIHYASKIAEIKYNPYEIYILNQASEVAPGVQHLTSRFNSRDKITQIRALIYSTNEPSLARTKIYHANILIKYKDSTEGIEVSNNEYHLVDELNEHDSIDLISSRLIIDSDPDEVKSSLPKIIDEANYVCSLTNKIIRIEISEPEFDHDDLHDFELGPINVRYTKALAKYPDLNQDIPPPSHCLHTLFKAIRGPLSLKLGQDHRTIPANNKSLNSHINPEILLKRLNFKLNNNEFSPPNISDTNDRKSSIIRESYIRKILEIMLLGKKAYSGTLKNPFEMEFTKSLDLVFQELRDVGSIRMHDFTKDPNFIALSAQPFYNDDLIIKCYEASVRSDSHNRPRYYDALKAISNKRSTYKLSSFISKLVSLNVIGQSEIDDAYKALSIEPSQSEQLDDDLLLTMYQNEVALHPLDGKLRNGLITIADARNSEKLHRFITYEHLPLQQAYDVLGIDSSVDDDVVSTAAIVKKVDSPIDSILVDRAVLTIATERKSFSLLDNFETEHPDLNDPIEVKDAYKYLGVDPNADDFQIITIFQMGNREIIKARAALRTIGQHKNSKLIDTFLKSGLIDHNSLPAENWPVGLNNIGNTCYLNSLLQYYFSIKPFRDTALEFNDVYKGQDIYKERRIGGRLVGEGEVDRSFQFVYQLRDLFHEQIHSDKRCITPKKELAYLAFLPSNADVEFEKSGKDYSGFSKKTESRPPSGDDQSDPIVIDSASEVEAKPDHDSDYDLIDLDEPNSQVKSAEGNEDIVMIDNEKDQYPKTAGSKMEIDGNNDEFIEDVKKNDTIEFVHESEDDDLFSSKSQEPDTKAAKISLTEMETAYEIGRQQDVTECIGNVLSQVEAALKPEGFDEGDNEQLDMVKNLFFGDSVQHLVNLTDPSNKRDKKDRFSNLFVNISDRPRNIYEAFDMVFKSEEVTIDGGPHKRSERITKLPEILQIQIQRVYYDIELQRPYKSTQALPFPETIYMDRYLDTDDKDIIQRREDVENWKTEIRDLQARKERLLTKNDQGVTYRDSLISTKEWLKSIELGKPETIKVLENQVKKIDEELMTIFQKTNEIENRIDHHFDSFQKHGYTIFAIFIHRGEANYGHYWIYIKDKKCNMFRKYNDETVSEVSNSEVFNFEEGNTATPYFLGYVRQGQEDQIEPLCRVLQAQGSSA</sequence>
<gene>
    <name evidence="10" type="ORF">BN7_6448</name>
</gene>
<dbReference type="HOGENOM" id="CLU_003155_1_0_1"/>
<name>K0KXS4_WICCF</name>
<dbReference type="InterPro" id="IPR018200">
    <property type="entry name" value="USP_CS"/>
</dbReference>
<evidence type="ECO:0000256" key="4">
    <source>
        <dbReference type="ARBA" id="ARBA00022786"/>
    </source>
</evidence>
<dbReference type="EC" id="3.4.19.12" evidence="2"/>
<comment type="catalytic activity">
    <reaction evidence="1">
        <text>Thiol-dependent hydrolysis of ester, thioester, amide, peptide and isopeptide bonds formed by the C-terminal Gly of ubiquitin (a 76-residue protein attached to proteins as an intracellular targeting signal).</text>
        <dbReference type="EC" id="3.4.19.12"/>
    </reaction>
</comment>
<reference evidence="10 11" key="1">
    <citation type="journal article" date="2012" name="Eukaryot. Cell">
        <title>Draft genome sequence of Wickerhamomyces ciferrii NRRL Y-1031 F-60-10.</title>
        <authorList>
            <person name="Schneider J."/>
            <person name="Andrea H."/>
            <person name="Blom J."/>
            <person name="Jaenicke S."/>
            <person name="Ruckert C."/>
            <person name="Schorsch C."/>
            <person name="Szczepanowski R."/>
            <person name="Farwick M."/>
            <person name="Goesmann A."/>
            <person name="Puhler A."/>
            <person name="Schaffer S."/>
            <person name="Tauch A."/>
            <person name="Kohler T."/>
            <person name="Brinkrolf K."/>
        </authorList>
    </citation>
    <scope>NUCLEOTIDE SEQUENCE [LARGE SCALE GENOMIC DNA]</scope>
    <source>
        <strain evidence="11">ATCC 14091 / BCRC 22168 / CBS 111 / JCM 3599 / NBRC 0793 / NRRL Y-1031 F-60-10</strain>
    </source>
</reference>
<evidence type="ECO:0000256" key="7">
    <source>
        <dbReference type="SAM" id="Coils"/>
    </source>
</evidence>
<keyword evidence="5 10" id="KW-0378">Hydrolase</keyword>
<feature type="coiled-coil region" evidence="7">
    <location>
        <begin position="1096"/>
        <end position="1123"/>
    </location>
</feature>
<dbReference type="PANTHER" id="PTHR43982">
    <property type="entry name" value="UBIQUITIN CARBOXYL-TERMINAL HYDROLASE"/>
    <property type="match status" value="1"/>
</dbReference>
<dbReference type="InterPro" id="IPR028889">
    <property type="entry name" value="USP"/>
</dbReference>
<dbReference type="GO" id="GO:0004843">
    <property type="term" value="F:cysteine-type deubiquitinase activity"/>
    <property type="evidence" value="ECO:0007669"/>
    <property type="project" value="UniProtKB-EC"/>
</dbReference>
<keyword evidence="3" id="KW-0645">Protease</keyword>